<dbReference type="AlphaFoldDB" id="A0A0E9VTN8"/>
<sequence length="39" mass="4671">MFFGTIKLDVCLEIRRKVLRWLILDLSLLPNELQYCETS</sequence>
<name>A0A0E9VTN8_ANGAN</name>
<reference evidence="1" key="1">
    <citation type="submission" date="2014-11" db="EMBL/GenBank/DDBJ databases">
        <authorList>
            <person name="Amaro Gonzalez C."/>
        </authorList>
    </citation>
    <scope>NUCLEOTIDE SEQUENCE</scope>
</reference>
<protein>
    <submittedName>
        <fullName evidence="1">Uncharacterized protein</fullName>
    </submittedName>
</protein>
<accession>A0A0E9VTN8</accession>
<evidence type="ECO:0000313" key="1">
    <source>
        <dbReference type="EMBL" id="JAH80663.1"/>
    </source>
</evidence>
<dbReference type="EMBL" id="GBXM01027914">
    <property type="protein sequence ID" value="JAH80663.1"/>
    <property type="molecule type" value="Transcribed_RNA"/>
</dbReference>
<organism evidence="1">
    <name type="scientific">Anguilla anguilla</name>
    <name type="common">European freshwater eel</name>
    <name type="synonym">Muraena anguilla</name>
    <dbReference type="NCBI Taxonomy" id="7936"/>
    <lineage>
        <taxon>Eukaryota</taxon>
        <taxon>Metazoa</taxon>
        <taxon>Chordata</taxon>
        <taxon>Craniata</taxon>
        <taxon>Vertebrata</taxon>
        <taxon>Euteleostomi</taxon>
        <taxon>Actinopterygii</taxon>
        <taxon>Neopterygii</taxon>
        <taxon>Teleostei</taxon>
        <taxon>Anguilliformes</taxon>
        <taxon>Anguillidae</taxon>
        <taxon>Anguilla</taxon>
    </lineage>
</organism>
<reference evidence="1" key="2">
    <citation type="journal article" date="2015" name="Fish Shellfish Immunol.">
        <title>Early steps in the European eel (Anguilla anguilla)-Vibrio vulnificus interaction in the gills: Role of the RtxA13 toxin.</title>
        <authorList>
            <person name="Callol A."/>
            <person name="Pajuelo D."/>
            <person name="Ebbesson L."/>
            <person name="Teles M."/>
            <person name="MacKenzie S."/>
            <person name="Amaro C."/>
        </authorList>
    </citation>
    <scope>NUCLEOTIDE SEQUENCE</scope>
</reference>
<proteinExistence type="predicted"/>